<feature type="transmembrane region" description="Helical" evidence="2">
    <location>
        <begin position="184"/>
        <end position="204"/>
    </location>
</feature>
<protein>
    <submittedName>
        <fullName evidence="3">Cytochrome P450</fullName>
    </submittedName>
</protein>
<evidence type="ECO:0000313" key="4">
    <source>
        <dbReference type="Proteomes" id="UP001197247"/>
    </source>
</evidence>
<name>A0ABS5TAQ4_9ACTN</name>
<dbReference type="InterPro" id="IPR001128">
    <property type="entry name" value="Cyt_P450"/>
</dbReference>
<dbReference type="EMBL" id="JAHBAY010000002">
    <property type="protein sequence ID" value="MBT0768155.1"/>
    <property type="molecule type" value="Genomic_DNA"/>
</dbReference>
<dbReference type="RefSeq" id="WP_214154462.1">
    <property type="nucleotide sequence ID" value="NZ_JAHBAY010000002.1"/>
</dbReference>
<dbReference type="InterPro" id="IPR036396">
    <property type="entry name" value="Cyt_P450_sf"/>
</dbReference>
<organism evidence="3 4">
    <name type="scientific">Kineosporia corallincola</name>
    <dbReference type="NCBI Taxonomy" id="2835133"/>
    <lineage>
        <taxon>Bacteria</taxon>
        <taxon>Bacillati</taxon>
        <taxon>Actinomycetota</taxon>
        <taxon>Actinomycetes</taxon>
        <taxon>Kineosporiales</taxon>
        <taxon>Kineosporiaceae</taxon>
        <taxon>Kineosporia</taxon>
    </lineage>
</organism>
<dbReference type="SUPFAM" id="SSF48264">
    <property type="entry name" value="Cytochrome P450"/>
    <property type="match status" value="1"/>
</dbReference>
<dbReference type="InterPro" id="IPR050121">
    <property type="entry name" value="Cytochrome_P450_monoxygenase"/>
</dbReference>
<keyword evidence="4" id="KW-1185">Reference proteome</keyword>
<sequence length="348" mass="38940">MTLTHPHPQRVTVLAPRLEQLLQNHLGQDLFRLEADTIGVGGPDLADALLASRPARADERPTFKPIFGRRITKHESAAGMRALGQDVRAALRDAPAADLSGRWPQTGHRYLRDLVFGEDPFLLRMLTGRGMHLLPHMTWTSFGAAVAALPEPAVQREISHLAVMATGKAGYRERRHAMVLYRRLAAPVCLLISTMITSALWLGAPFDDDVPDEHILHETLRLLPPSWNLLRRASPEYPAIDGRIGPGDDLLFLNFLSQRDPALWDEPEVFRPERWNSLDPESHPGYLPFGHVGERCWGRHLVMPLALMVLSRLREGGYTVDAGQRRARVPLDGLMGVSRVMVVRARPQ</sequence>
<reference evidence="3 4" key="1">
    <citation type="submission" date="2021-05" db="EMBL/GenBank/DDBJ databases">
        <title>Kineosporia and Streptomyces sp. nov. two new marine actinobacteria isolated from Coral.</title>
        <authorList>
            <person name="Buangrab K."/>
            <person name="Sutthacheep M."/>
            <person name="Yeemin T."/>
            <person name="Harunari E."/>
            <person name="Igarashi Y."/>
            <person name="Kanchanasin P."/>
            <person name="Tanasupawat S."/>
            <person name="Phongsopitanun W."/>
        </authorList>
    </citation>
    <scope>NUCLEOTIDE SEQUENCE [LARGE SCALE GENOMIC DNA]</scope>
    <source>
        <strain evidence="3 4">J2-2</strain>
    </source>
</reference>
<dbReference type="Proteomes" id="UP001197247">
    <property type="component" value="Unassembled WGS sequence"/>
</dbReference>
<keyword evidence="2" id="KW-0472">Membrane</keyword>
<proteinExistence type="inferred from homology"/>
<keyword evidence="2" id="KW-1133">Transmembrane helix</keyword>
<comment type="similarity">
    <text evidence="1">Belongs to the cytochrome P450 family.</text>
</comment>
<accession>A0ABS5TAQ4</accession>
<keyword evidence="2" id="KW-0812">Transmembrane</keyword>
<comment type="caution">
    <text evidence="3">The sequence shown here is derived from an EMBL/GenBank/DDBJ whole genome shotgun (WGS) entry which is preliminary data.</text>
</comment>
<evidence type="ECO:0000256" key="1">
    <source>
        <dbReference type="ARBA" id="ARBA00010617"/>
    </source>
</evidence>
<dbReference type="Gene3D" id="1.10.630.10">
    <property type="entry name" value="Cytochrome P450"/>
    <property type="match status" value="1"/>
</dbReference>
<evidence type="ECO:0000256" key="2">
    <source>
        <dbReference type="SAM" id="Phobius"/>
    </source>
</evidence>
<dbReference type="PANTHER" id="PTHR24305">
    <property type="entry name" value="CYTOCHROME P450"/>
    <property type="match status" value="1"/>
</dbReference>
<dbReference type="PANTHER" id="PTHR24305:SF166">
    <property type="entry name" value="CYTOCHROME P450 12A4, MITOCHONDRIAL-RELATED"/>
    <property type="match status" value="1"/>
</dbReference>
<gene>
    <name evidence="3" type="ORF">KIH74_04430</name>
</gene>
<dbReference type="Pfam" id="PF00067">
    <property type="entry name" value="p450"/>
    <property type="match status" value="1"/>
</dbReference>
<evidence type="ECO:0000313" key="3">
    <source>
        <dbReference type="EMBL" id="MBT0768155.1"/>
    </source>
</evidence>